<dbReference type="RefSeq" id="WP_126276498.1">
    <property type="nucleotide sequence ID" value="NZ_CP034463.1"/>
</dbReference>
<gene>
    <name evidence="1" type="ORF">EJC51_45635</name>
</gene>
<organism evidence="1 2">
    <name type="scientific">Streptomyces aquilus</name>
    <dbReference type="NCBI Taxonomy" id="2548456"/>
    <lineage>
        <taxon>Bacteria</taxon>
        <taxon>Bacillati</taxon>
        <taxon>Actinomycetota</taxon>
        <taxon>Actinomycetes</taxon>
        <taxon>Kitasatosporales</taxon>
        <taxon>Streptomycetaceae</taxon>
        <taxon>Streptomyces</taxon>
    </lineage>
</organism>
<dbReference type="EMBL" id="CP034463">
    <property type="protein sequence ID" value="AZP22697.1"/>
    <property type="molecule type" value="Genomic_DNA"/>
</dbReference>
<dbReference type="AlphaFoldDB" id="A0A3Q9C604"/>
<accession>A0A3Q9C604</accession>
<reference evidence="1 2" key="1">
    <citation type="submission" date="2018-12" db="EMBL/GenBank/DDBJ databases">
        <authorList>
            <person name="Li K."/>
        </authorList>
    </citation>
    <scope>NUCLEOTIDE SEQUENCE [LARGE SCALE GENOMIC DNA]</scope>
    <source>
        <strain evidence="2">CR22</strain>
    </source>
</reference>
<name>A0A3Q9C604_9ACTN</name>
<dbReference type="KEGG" id="saqu:EJC51_45635"/>
<evidence type="ECO:0000313" key="2">
    <source>
        <dbReference type="Proteomes" id="UP000280197"/>
    </source>
</evidence>
<protein>
    <submittedName>
        <fullName evidence="1">Uncharacterized protein</fullName>
    </submittedName>
</protein>
<proteinExistence type="predicted"/>
<sequence length="97" mass="9999">MPPPGTEGTPPVGIAGRWLVVAHSVPSAPGNWVDKSGEPLMALPLTGGDPITLLRHADTSLVTAPDGSLLTVGGTDVGRWAVRRVTDTGPAPRRCRS</sequence>
<dbReference type="Proteomes" id="UP000280197">
    <property type="component" value="Chromosome"/>
</dbReference>
<evidence type="ECO:0000313" key="1">
    <source>
        <dbReference type="EMBL" id="AZP22697.1"/>
    </source>
</evidence>
<keyword evidence="2" id="KW-1185">Reference proteome</keyword>